<proteinExistence type="predicted"/>
<sequence>MKKKILMVCEAFGGGVFTYVSQLCNDMTEYFDVYLAYSLRPQTPKNYKEFLNDNVHLIEMKCVGVKNLFSLKSDFNAIRELREIEKNIRPDIIHLHSSVAGGLGRIAYKGEKNSVVYTPHGYAHILMGQGIKSKMYKLIEKILGNRAITLTCCESEDEEAKKFSKETAYIETGVNLTDLSKSLDRIEPEKNEKFTVFTLGRACVQKQPHIFNEIASKVPEAKFIWVGNGELEKQLNAQNVEVTGWKTRKEALAIAKGADAFILCSLGEAIAMSLIENMYLKKLILVSNTMGNKSVIKDGINGYVCESPEEYAKKIKKAMIEFPKELPQRAYRDVLEIYNTKTMTNKYVKFYKSVMK</sequence>
<organism evidence="3 4">
    <name type="scientific">Agathobacter rectalis</name>
    <dbReference type="NCBI Taxonomy" id="39491"/>
    <lineage>
        <taxon>Bacteria</taxon>
        <taxon>Bacillati</taxon>
        <taxon>Bacillota</taxon>
        <taxon>Clostridia</taxon>
        <taxon>Lachnospirales</taxon>
        <taxon>Lachnospiraceae</taxon>
        <taxon>Agathobacter</taxon>
    </lineage>
</organism>
<gene>
    <name evidence="3" type="ORF">DW001_01285</name>
</gene>
<evidence type="ECO:0000259" key="2">
    <source>
        <dbReference type="Pfam" id="PF13439"/>
    </source>
</evidence>
<feature type="domain" description="Glycosyltransferase subfamily 4-like N-terminal" evidence="2">
    <location>
        <begin position="14"/>
        <end position="176"/>
    </location>
</feature>
<dbReference type="Pfam" id="PF00534">
    <property type="entry name" value="Glycos_transf_1"/>
    <property type="match status" value="1"/>
</dbReference>
<dbReference type="AlphaFoldDB" id="A0A396FK09"/>
<dbReference type="Pfam" id="PF13439">
    <property type="entry name" value="Glyco_transf_4"/>
    <property type="match status" value="1"/>
</dbReference>
<keyword evidence="3" id="KW-0808">Transferase</keyword>
<dbReference type="InterPro" id="IPR001296">
    <property type="entry name" value="Glyco_trans_1"/>
</dbReference>
<dbReference type="PANTHER" id="PTHR45947:SF3">
    <property type="entry name" value="SULFOQUINOVOSYL TRANSFERASE SQD2"/>
    <property type="match status" value="1"/>
</dbReference>
<dbReference type="EMBL" id="QRPB01000001">
    <property type="protein sequence ID" value="RHL83344.1"/>
    <property type="molecule type" value="Genomic_DNA"/>
</dbReference>
<dbReference type="SUPFAM" id="SSF53756">
    <property type="entry name" value="UDP-Glycosyltransferase/glycogen phosphorylase"/>
    <property type="match status" value="1"/>
</dbReference>
<evidence type="ECO:0000259" key="1">
    <source>
        <dbReference type="Pfam" id="PF00534"/>
    </source>
</evidence>
<evidence type="ECO:0000313" key="4">
    <source>
        <dbReference type="Proteomes" id="UP000266698"/>
    </source>
</evidence>
<evidence type="ECO:0000313" key="3">
    <source>
        <dbReference type="EMBL" id="RHL83344.1"/>
    </source>
</evidence>
<dbReference type="GO" id="GO:0016757">
    <property type="term" value="F:glycosyltransferase activity"/>
    <property type="evidence" value="ECO:0007669"/>
    <property type="project" value="InterPro"/>
</dbReference>
<accession>A0A396FK09</accession>
<dbReference type="PANTHER" id="PTHR45947">
    <property type="entry name" value="SULFOQUINOVOSYL TRANSFERASE SQD2"/>
    <property type="match status" value="1"/>
</dbReference>
<name>A0A396FK09_9FIRM</name>
<dbReference type="Gene3D" id="3.40.50.2000">
    <property type="entry name" value="Glycogen Phosphorylase B"/>
    <property type="match status" value="2"/>
</dbReference>
<dbReference type="Proteomes" id="UP000266698">
    <property type="component" value="Unassembled WGS sequence"/>
</dbReference>
<protein>
    <submittedName>
        <fullName evidence="3">Glycosyltransferase</fullName>
    </submittedName>
</protein>
<dbReference type="InterPro" id="IPR050194">
    <property type="entry name" value="Glycosyltransferase_grp1"/>
</dbReference>
<dbReference type="InterPro" id="IPR028098">
    <property type="entry name" value="Glyco_trans_4-like_N"/>
</dbReference>
<feature type="domain" description="Glycosyl transferase family 1" evidence="1">
    <location>
        <begin position="185"/>
        <end position="321"/>
    </location>
</feature>
<dbReference type="RefSeq" id="WP_118374883.1">
    <property type="nucleotide sequence ID" value="NZ_QRPB01000001.1"/>
</dbReference>
<reference evidence="3 4" key="1">
    <citation type="submission" date="2018-08" db="EMBL/GenBank/DDBJ databases">
        <title>A genome reference for cultivated species of the human gut microbiota.</title>
        <authorList>
            <person name="Zou Y."/>
            <person name="Xue W."/>
            <person name="Luo G."/>
        </authorList>
    </citation>
    <scope>NUCLEOTIDE SEQUENCE [LARGE SCALE GENOMIC DNA]</scope>
    <source>
        <strain evidence="3 4">AF36-2BH</strain>
    </source>
</reference>
<comment type="caution">
    <text evidence="3">The sequence shown here is derived from an EMBL/GenBank/DDBJ whole genome shotgun (WGS) entry which is preliminary data.</text>
</comment>